<reference evidence="1" key="1">
    <citation type="submission" date="2021-02" db="EMBL/GenBank/DDBJ databases">
        <authorList>
            <person name="Dougan E. K."/>
            <person name="Rhodes N."/>
            <person name="Thang M."/>
            <person name="Chan C."/>
        </authorList>
    </citation>
    <scope>NUCLEOTIDE SEQUENCE</scope>
</reference>
<evidence type="ECO:0000313" key="2">
    <source>
        <dbReference type="Proteomes" id="UP000604046"/>
    </source>
</evidence>
<keyword evidence="2" id="KW-1185">Reference proteome</keyword>
<dbReference type="AlphaFoldDB" id="A0A812HBT5"/>
<sequence length="81" mass="8849">MCQSLTLPCLPEKVDVQHVAVKPTEIGKDTKQAFLDWVESLRPKTVVVKRPKELYAFDLGVEEGDGKGIKKGSGPKVSKGL</sequence>
<proteinExistence type="predicted"/>
<dbReference type="EMBL" id="CAJNDS010000081">
    <property type="protein sequence ID" value="CAE6947971.1"/>
    <property type="molecule type" value="Genomic_DNA"/>
</dbReference>
<accession>A0A812HBT5</accession>
<name>A0A812HBT5_9DINO</name>
<gene>
    <name evidence="1" type="primary">FXR2</name>
    <name evidence="1" type="ORF">SNAT2548_LOCUS1468</name>
</gene>
<comment type="caution">
    <text evidence="1">The sequence shown here is derived from an EMBL/GenBank/DDBJ whole genome shotgun (WGS) entry which is preliminary data.</text>
</comment>
<evidence type="ECO:0000313" key="1">
    <source>
        <dbReference type="EMBL" id="CAE6947971.1"/>
    </source>
</evidence>
<dbReference type="Proteomes" id="UP000604046">
    <property type="component" value="Unassembled WGS sequence"/>
</dbReference>
<dbReference type="OrthoDB" id="431059at2759"/>
<organism evidence="1 2">
    <name type="scientific">Symbiodinium natans</name>
    <dbReference type="NCBI Taxonomy" id="878477"/>
    <lineage>
        <taxon>Eukaryota</taxon>
        <taxon>Sar</taxon>
        <taxon>Alveolata</taxon>
        <taxon>Dinophyceae</taxon>
        <taxon>Suessiales</taxon>
        <taxon>Symbiodiniaceae</taxon>
        <taxon>Symbiodinium</taxon>
    </lineage>
</organism>
<protein>
    <submittedName>
        <fullName evidence="1">FXR2 protein</fullName>
    </submittedName>
</protein>